<proteinExistence type="predicted"/>
<sequence length="37" mass="3805">MTNDGSGEVKPFGPGEFGCPLDGFLGISRNHNLLNGG</sequence>
<name>A0A6J5NB34_9CAUD</name>
<dbReference type="EMBL" id="LR796637">
    <property type="protein sequence ID" value="CAB4155967.1"/>
    <property type="molecule type" value="Genomic_DNA"/>
</dbReference>
<gene>
    <name evidence="1" type="ORF">UFOVP655_28</name>
</gene>
<reference evidence="1" key="1">
    <citation type="submission" date="2020-04" db="EMBL/GenBank/DDBJ databases">
        <authorList>
            <person name="Chiriac C."/>
            <person name="Salcher M."/>
            <person name="Ghai R."/>
            <person name="Kavagutti S V."/>
        </authorList>
    </citation>
    <scope>NUCLEOTIDE SEQUENCE</scope>
</reference>
<protein>
    <submittedName>
        <fullName evidence="1">Uncharacterized protein</fullName>
    </submittedName>
</protein>
<evidence type="ECO:0000313" key="1">
    <source>
        <dbReference type="EMBL" id="CAB4155967.1"/>
    </source>
</evidence>
<organism evidence="1">
    <name type="scientific">uncultured Caudovirales phage</name>
    <dbReference type="NCBI Taxonomy" id="2100421"/>
    <lineage>
        <taxon>Viruses</taxon>
        <taxon>Duplodnaviria</taxon>
        <taxon>Heunggongvirae</taxon>
        <taxon>Uroviricota</taxon>
        <taxon>Caudoviricetes</taxon>
        <taxon>Peduoviridae</taxon>
        <taxon>Maltschvirus</taxon>
        <taxon>Maltschvirus maltsch</taxon>
    </lineage>
</organism>
<accession>A0A6J5NB34</accession>